<evidence type="ECO:0000313" key="8">
    <source>
        <dbReference type="EMBL" id="ODQ77046.1"/>
    </source>
</evidence>
<keyword evidence="4" id="KW-0508">mRNA splicing</keyword>
<dbReference type="GeneID" id="30147948"/>
<comment type="function">
    <text evidence="5">Component of the U1 snRNP particle, which recognizes and binds the 5'-splice site of pre-mRNA. Together with other non-snRNP factors, U1 snRNP forms the spliceosomal commitment complex, that targets pre-mRNA to the splicing pathway.</text>
</comment>
<dbReference type="PROSITE" id="PS51025">
    <property type="entry name" value="PWI"/>
    <property type="match status" value="1"/>
</dbReference>
<comment type="similarity">
    <text evidence="1">Belongs to the SNU71 family.</text>
</comment>
<dbReference type="EMBL" id="KV454443">
    <property type="protein sequence ID" value="ODQ77046.1"/>
    <property type="molecule type" value="Genomic_DNA"/>
</dbReference>
<feature type="domain" description="PWI" evidence="7">
    <location>
        <begin position="1"/>
        <end position="98"/>
    </location>
</feature>
<reference evidence="9" key="1">
    <citation type="submission" date="2016-05" db="EMBL/GenBank/DDBJ databases">
        <title>Comparative genomics of biotechnologically important yeasts.</title>
        <authorList>
            <consortium name="DOE Joint Genome Institute"/>
            <person name="Riley R."/>
            <person name="Haridas S."/>
            <person name="Wolfe K.H."/>
            <person name="Lopes M.R."/>
            <person name="Hittinger C.T."/>
            <person name="Goker M."/>
            <person name="Salamov A."/>
            <person name="Wisecaver J."/>
            <person name="Long T.M."/>
            <person name="Aerts A.L."/>
            <person name="Barry K."/>
            <person name="Choi C."/>
            <person name="Clum A."/>
            <person name="Coughlan A.Y."/>
            <person name="Deshpande S."/>
            <person name="Douglass A.P."/>
            <person name="Hanson S.J."/>
            <person name="Klenk H.-P."/>
            <person name="Labutti K."/>
            <person name="Lapidus A."/>
            <person name="Lindquist E."/>
            <person name="Lipzen A."/>
            <person name="Meier-Kolthoff J.P."/>
            <person name="Ohm R.A."/>
            <person name="Otillar R.P."/>
            <person name="Pangilinan J."/>
            <person name="Peng Y."/>
            <person name="Rokas A."/>
            <person name="Rosa C.A."/>
            <person name="Scheuner C."/>
            <person name="Sibirny A.A."/>
            <person name="Slot J.C."/>
            <person name="Stielow J.B."/>
            <person name="Sun H."/>
            <person name="Kurtzman C.P."/>
            <person name="Blackwell M."/>
            <person name="Grigoriev I.V."/>
            <person name="Jeffries T.W."/>
        </authorList>
    </citation>
    <scope>NUCLEOTIDE SEQUENCE [LARGE SCALE GENOMIC DNA]</scope>
    <source>
        <strain evidence="9">NRRL Y-12698</strain>
    </source>
</reference>
<dbReference type="GO" id="GO:0006397">
    <property type="term" value="P:mRNA processing"/>
    <property type="evidence" value="ECO:0007669"/>
    <property type="project" value="UniProtKB-KW"/>
</dbReference>
<keyword evidence="4" id="KW-0747">Spliceosome</keyword>
<evidence type="ECO:0000256" key="3">
    <source>
        <dbReference type="ARBA" id="ARBA00022664"/>
    </source>
</evidence>
<keyword evidence="3" id="KW-0507">mRNA processing</keyword>
<dbReference type="Proteomes" id="UP000094336">
    <property type="component" value="Unassembled WGS sequence"/>
</dbReference>
<dbReference type="SUPFAM" id="SSF101233">
    <property type="entry name" value="PWI domain"/>
    <property type="match status" value="1"/>
</dbReference>
<dbReference type="AlphaFoldDB" id="A0A1E3QH69"/>
<dbReference type="Pfam" id="PF01480">
    <property type="entry name" value="PWI"/>
    <property type="match status" value="1"/>
</dbReference>
<dbReference type="OrthoDB" id="163257at2759"/>
<proteinExistence type="inferred from homology"/>
<dbReference type="GO" id="GO:0048024">
    <property type="term" value="P:regulation of mRNA splicing, via spliceosome"/>
    <property type="evidence" value="ECO:0007669"/>
    <property type="project" value="TreeGrafter"/>
</dbReference>
<dbReference type="STRING" id="984486.A0A1E3QH69"/>
<evidence type="ECO:0000256" key="5">
    <source>
        <dbReference type="ARBA" id="ARBA00025004"/>
    </source>
</evidence>
<feature type="compositionally biased region" description="Low complexity" evidence="6">
    <location>
        <begin position="290"/>
        <end position="299"/>
    </location>
</feature>
<dbReference type="InterPro" id="IPR052225">
    <property type="entry name" value="Ser/Arg_repetitive_matrix"/>
</dbReference>
<feature type="compositionally biased region" description="Polar residues" evidence="6">
    <location>
        <begin position="109"/>
        <end position="122"/>
    </location>
</feature>
<protein>
    <recommendedName>
        <fullName evidence="2">U1 small nuclear ribonucleoprotein component SNU71</fullName>
    </recommendedName>
</protein>
<keyword evidence="9" id="KW-1185">Reference proteome</keyword>
<organism evidence="8 9">
    <name type="scientific">Babjeviella inositovora NRRL Y-12698</name>
    <dbReference type="NCBI Taxonomy" id="984486"/>
    <lineage>
        <taxon>Eukaryota</taxon>
        <taxon>Fungi</taxon>
        <taxon>Dikarya</taxon>
        <taxon>Ascomycota</taxon>
        <taxon>Saccharomycotina</taxon>
        <taxon>Pichiomycetes</taxon>
        <taxon>Serinales incertae sedis</taxon>
        <taxon>Babjeviella</taxon>
    </lineage>
</organism>
<name>A0A1E3QH69_9ASCO</name>
<evidence type="ECO:0000256" key="6">
    <source>
        <dbReference type="SAM" id="MobiDB-lite"/>
    </source>
</evidence>
<evidence type="ECO:0000256" key="1">
    <source>
        <dbReference type="ARBA" id="ARBA00005544"/>
    </source>
</evidence>
<dbReference type="InterPro" id="IPR036483">
    <property type="entry name" value="PWI_dom_sf"/>
</dbReference>
<dbReference type="GO" id="GO:0003723">
    <property type="term" value="F:RNA binding"/>
    <property type="evidence" value="ECO:0007669"/>
    <property type="project" value="TreeGrafter"/>
</dbReference>
<dbReference type="InterPro" id="IPR002483">
    <property type="entry name" value="PWI_dom"/>
</dbReference>
<gene>
    <name evidence="8" type="ORF">BABINDRAFT_163779</name>
</gene>
<evidence type="ECO:0000259" key="7">
    <source>
        <dbReference type="PROSITE" id="PS51025"/>
    </source>
</evidence>
<evidence type="ECO:0000313" key="9">
    <source>
        <dbReference type="Proteomes" id="UP000094336"/>
    </source>
</evidence>
<evidence type="ECO:0000256" key="2">
    <source>
        <dbReference type="ARBA" id="ARBA00014280"/>
    </source>
</evidence>
<dbReference type="RefSeq" id="XP_018982374.1">
    <property type="nucleotide sequence ID" value="XM_019130095.1"/>
</dbReference>
<feature type="region of interest" description="Disordered" evidence="6">
    <location>
        <begin position="107"/>
        <end position="299"/>
    </location>
</feature>
<dbReference type="PANTHER" id="PTHR23148:SF0">
    <property type="entry name" value="SERINE_ARGININE REPETITIVE MATRIX PROTEIN 1"/>
    <property type="match status" value="1"/>
</dbReference>
<accession>A0A1E3QH69</accession>
<dbReference type="PANTHER" id="PTHR23148">
    <property type="entry name" value="SERINE/ARGININE REGULATED NUCLEAR MATRIX PROTEIN"/>
    <property type="match status" value="1"/>
</dbReference>
<evidence type="ECO:0000256" key="4">
    <source>
        <dbReference type="ARBA" id="ARBA00022728"/>
    </source>
</evidence>
<dbReference type="SMART" id="SM00311">
    <property type="entry name" value="PWI"/>
    <property type="match status" value="1"/>
</dbReference>
<sequence>MLSNKLFDQKVDTSKVNKPIFEYWIKDKLNTYLPDDDIVSEFALNLVTEVQFPDIREVLGQLEGFLEENTKPFCKELWRLLVSAQTDKDGIPVELLGLKMKQAEAKLLQPTTRNHGNSYRKSGSSRDEHPYKTPAREPYNDAKGRSNPRESARSYPYRDEHRSSNSHRDEYRNSNSHRGEGRKSSHPQREESKYNGPRREGGRSNILTGHESRDQHRRDGESERGIYRRDDVDRRYTHKRDGETNQNSRRRPDNRNYGERDRSPNRNRTDKTELKPTMGDATPPRRRLPSRTPSRSPKY</sequence>
<dbReference type="GO" id="GO:0005681">
    <property type="term" value="C:spliceosomal complex"/>
    <property type="evidence" value="ECO:0007669"/>
    <property type="project" value="UniProtKB-KW"/>
</dbReference>
<dbReference type="Gene3D" id="1.20.1390.10">
    <property type="entry name" value="PWI domain"/>
    <property type="match status" value="1"/>
</dbReference>
<feature type="compositionally biased region" description="Basic and acidic residues" evidence="6">
    <location>
        <begin position="250"/>
        <end position="274"/>
    </location>
</feature>
<feature type="compositionally biased region" description="Basic and acidic residues" evidence="6">
    <location>
        <begin position="210"/>
        <end position="243"/>
    </location>
</feature>
<feature type="compositionally biased region" description="Basic and acidic residues" evidence="6">
    <location>
        <begin position="124"/>
        <end position="202"/>
    </location>
</feature>